<dbReference type="AlphaFoldDB" id="L0PEN3"/>
<gene>
    <name evidence="7" type="ORF">PNEJI1_000351</name>
</gene>
<keyword evidence="3" id="KW-0805">Transcription regulation</keyword>
<dbReference type="STRING" id="1209962.L0PEN3"/>
<reference evidence="7 8" key="1">
    <citation type="journal article" date="2012" name="MBio">
        <title>De novo assembly of the Pneumocystis jirovecii genome from a single bronchoalveolar lavage fluid specimen from a patient.</title>
        <authorList>
            <person name="Cisse O.H."/>
            <person name="Pagni M."/>
            <person name="Hauser P.M."/>
        </authorList>
    </citation>
    <scope>NUCLEOTIDE SEQUENCE [LARGE SCALE GENOMIC DNA]</scope>
    <source>
        <strain evidence="7 8">SE8</strain>
    </source>
</reference>
<comment type="subcellular location">
    <subcellularLocation>
        <location evidence="1">Nucleus</location>
    </subcellularLocation>
</comment>
<comment type="caution">
    <text evidence="7">The sequence shown here is derived from an EMBL/GenBank/DDBJ whole genome shotgun (WGS) entry which is preliminary data.</text>
</comment>
<accession>L0PEN3</accession>
<evidence type="ECO:0000256" key="2">
    <source>
        <dbReference type="ARBA" id="ARBA00010239"/>
    </source>
</evidence>
<dbReference type="Proteomes" id="UP000010422">
    <property type="component" value="Unassembled WGS sequence"/>
</dbReference>
<dbReference type="InParanoid" id="L0PEN3"/>
<feature type="region of interest" description="Disordered" evidence="6">
    <location>
        <begin position="329"/>
        <end position="360"/>
    </location>
</feature>
<keyword evidence="4" id="KW-0804">Transcription</keyword>
<comment type="similarity">
    <text evidence="2">Belongs to the SNF5 family.</text>
</comment>
<dbReference type="GO" id="GO:0000228">
    <property type="term" value="C:nuclear chromosome"/>
    <property type="evidence" value="ECO:0007669"/>
    <property type="project" value="InterPro"/>
</dbReference>
<evidence type="ECO:0000256" key="3">
    <source>
        <dbReference type="ARBA" id="ARBA00023015"/>
    </source>
</evidence>
<dbReference type="Pfam" id="PF04855">
    <property type="entry name" value="SNF5"/>
    <property type="match status" value="1"/>
</dbReference>
<dbReference type="EMBL" id="CAKM01000262">
    <property type="protein sequence ID" value="CCJ30692.1"/>
    <property type="molecule type" value="Genomic_DNA"/>
</dbReference>
<dbReference type="PANTHER" id="PTHR10019">
    <property type="entry name" value="SNF5"/>
    <property type="match status" value="1"/>
</dbReference>
<evidence type="ECO:0000256" key="5">
    <source>
        <dbReference type="ARBA" id="ARBA00023242"/>
    </source>
</evidence>
<feature type="non-terminal residue" evidence="7">
    <location>
        <position position="420"/>
    </location>
</feature>
<evidence type="ECO:0000313" key="7">
    <source>
        <dbReference type="EMBL" id="CCJ30692.1"/>
    </source>
</evidence>
<name>L0PEN3_PNEJI</name>
<evidence type="ECO:0000256" key="4">
    <source>
        <dbReference type="ARBA" id="ARBA00023163"/>
    </source>
</evidence>
<evidence type="ECO:0000256" key="6">
    <source>
        <dbReference type="SAM" id="MobiDB-lite"/>
    </source>
</evidence>
<evidence type="ECO:0000256" key="1">
    <source>
        <dbReference type="ARBA" id="ARBA00004123"/>
    </source>
</evidence>
<protein>
    <submittedName>
        <fullName evidence="7">Uncharacterized protein</fullName>
    </submittedName>
</protein>
<organism evidence="8">
    <name type="scientific">Pneumocystis jirovecii</name>
    <name type="common">Human pneumocystis pneumonia agent</name>
    <dbReference type="NCBI Taxonomy" id="42068"/>
    <lineage>
        <taxon>Eukaryota</taxon>
        <taxon>Fungi</taxon>
        <taxon>Dikarya</taxon>
        <taxon>Ascomycota</taxon>
        <taxon>Taphrinomycotina</taxon>
        <taxon>Pneumocystomycetes</taxon>
        <taxon>Pneumocystaceae</taxon>
        <taxon>Pneumocystis</taxon>
    </lineage>
</organism>
<keyword evidence="5" id="KW-0539">Nucleus</keyword>
<feature type="compositionally biased region" description="Polar residues" evidence="6">
    <location>
        <begin position="347"/>
        <end position="358"/>
    </location>
</feature>
<dbReference type="FunCoup" id="L0PEN3">
    <property type="interactions" value="424"/>
</dbReference>
<dbReference type="GO" id="GO:0006338">
    <property type="term" value="P:chromatin remodeling"/>
    <property type="evidence" value="ECO:0007669"/>
    <property type="project" value="InterPro"/>
</dbReference>
<sequence length="420" mass="46413">MLKPSQPVFGVITTYASRIRTGNTSLIIPIQGQSGSRSTGRLSSRGGIISYTEKDDDDWDQIAENGQETYAVEADDTGDNKGYINGPPPDSVVKRKPAVKTRHISDDQMKFAAENEEVLIPIRLDLELDNYRLKDVFTWNMNEELITPDLFAQIMCADLDIPASIFAPQISSAIRTQIEEYAPVAEISLPENNDLRVIVNLSLHLSRHLLTDKFEWDLTSSLTPEVFAGQVCADLGLSGEFYPAIAHAIHEHVLRLKKEACEGGLPFELDNDAAYGAEAGIRVEQETLGASWAPHIEVLSREEIEKRDGDRERQVRRTRREASRFGAGSISNFGERRSGRDKRGRSLSPNSRGASEQSIPAGVSANAHVGDVLIAIVQVQALGLSVEVLLVIRHYVILAALLMLEQMNFLCGEKAFFAEN</sequence>
<dbReference type="InterPro" id="IPR006939">
    <property type="entry name" value="SNF5"/>
</dbReference>
<dbReference type="VEuPathDB" id="FungiDB:PNEJI1_000351"/>
<proteinExistence type="inferred from homology"/>
<evidence type="ECO:0000313" key="8">
    <source>
        <dbReference type="Proteomes" id="UP000010422"/>
    </source>
</evidence>